<keyword evidence="2" id="KW-1185">Reference proteome</keyword>
<proteinExistence type="predicted"/>
<feature type="non-terminal residue" evidence="1">
    <location>
        <position position="1"/>
    </location>
</feature>
<organism evidence="1">
    <name type="scientific">Oppiella nova</name>
    <dbReference type="NCBI Taxonomy" id="334625"/>
    <lineage>
        <taxon>Eukaryota</taxon>
        <taxon>Metazoa</taxon>
        <taxon>Ecdysozoa</taxon>
        <taxon>Arthropoda</taxon>
        <taxon>Chelicerata</taxon>
        <taxon>Arachnida</taxon>
        <taxon>Acari</taxon>
        <taxon>Acariformes</taxon>
        <taxon>Sarcoptiformes</taxon>
        <taxon>Oribatida</taxon>
        <taxon>Brachypylina</taxon>
        <taxon>Oppioidea</taxon>
        <taxon>Oppiidae</taxon>
        <taxon>Oppiella</taxon>
    </lineage>
</organism>
<dbReference type="EMBL" id="CAJPVJ010036105">
    <property type="protein sequence ID" value="CAG2181214.1"/>
    <property type="molecule type" value="Genomic_DNA"/>
</dbReference>
<evidence type="ECO:0000313" key="2">
    <source>
        <dbReference type="Proteomes" id="UP000728032"/>
    </source>
</evidence>
<dbReference type="Proteomes" id="UP000728032">
    <property type="component" value="Unassembled WGS sequence"/>
</dbReference>
<dbReference type="EMBL" id="OC950930">
    <property type="protein sequence ID" value="CAD7664077.1"/>
    <property type="molecule type" value="Genomic_DNA"/>
</dbReference>
<protein>
    <submittedName>
        <fullName evidence="1">Uncharacterized protein</fullName>
    </submittedName>
</protein>
<dbReference type="AlphaFoldDB" id="A0A7R9QZF9"/>
<evidence type="ECO:0000313" key="1">
    <source>
        <dbReference type="EMBL" id="CAD7664077.1"/>
    </source>
</evidence>
<reference evidence="1" key="1">
    <citation type="submission" date="2020-11" db="EMBL/GenBank/DDBJ databases">
        <authorList>
            <person name="Tran Van P."/>
        </authorList>
    </citation>
    <scope>NUCLEOTIDE SEQUENCE</scope>
</reference>
<gene>
    <name evidence="1" type="ORF">ONB1V03_LOCUS20635</name>
</gene>
<accession>A0A7R9QZF9</accession>
<sequence length="31" mass="3485">MTMFKLGPLDWTDLNPSAPTFIPRAPHNTSQ</sequence>
<name>A0A7R9QZF9_9ACAR</name>